<gene>
    <name evidence="1" type="ORF">VVAX_02037</name>
</gene>
<sequence length="43" mass="4619">MPLPSVALPACNHGVPFHDDTTNGRGVRRARHATSLAPIFNSH</sequence>
<dbReference type="AlphaFoldDB" id="A0A679IVP6"/>
<accession>A0A679IVP6</accession>
<protein>
    <submittedName>
        <fullName evidence="1">Uncharacterized protein</fullName>
    </submittedName>
</protein>
<dbReference type="EMBL" id="LR743507">
    <property type="protein sequence ID" value="CAA2102999.1"/>
    <property type="molecule type" value="Genomic_DNA"/>
</dbReference>
<dbReference type="RefSeq" id="WP_339089726.1">
    <property type="nucleotide sequence ID" value="NZ_LR743507.1"/>
</dbReference>
<reference evidence="1" key="1">
    <citation type="submission" date="2019-12" db="EMBL/GenBank/DDBJ databases">
        <authorList>
            <person name="Cremers G."/>
        </authorList>
    </citation>
    <scope>NUCLEOTIDE SEQUENCE</scope>
    <source>
        <strain evidence="1">Vvax</strain>
    </source>
</reference>
<organism evidence="1">
    <name type="scientific">Variovorax paradoxus</name>
    <dbReference type="NCBI Taxonomy" id="34073"/>
    <lineage>
        <taxon>Bacteria</taxon>
        <taxon>Pseudomonadati</taxon>
        <taxon>Pseudomonadota</taxon>
        <taxon>Betaproteobacteria</taxon>
        <taxon>Burkholderiales</taxon>
        <taxon>Comamonadaceae</taxon>
        <taxon>Variovorax</taxon>
    </lineage>
</organism>
<name>A0A679IVP6_VARPD</name>
<proteinExistence type="predicted"/>
<evidence type="ECO:0000313" key="1">
    <source>
        <dbReference type="EMBL" id="CAA2102999.1"/>
    </source>
</evidence>